<dbReference type="Gene3D" id="3.40.1260.10">
    <property type="entry name" value="DsrEFH-like"/>
    <property type="match status" value="1"/>
</dbReference>
<dbReference type="Pfam" id="PF02635">
    <property type="entry name" value="DsrE"/>
    <property type="match status" value="1"/>
</dbReference>
<dbReference type="SUPFAM" id="SSF75169">
    <property type="entry name" value="DsrEFH-like"/>
    <property type="match status" value="1"/>
</dbReference>
<proteinExistence type="predicted"/>
<dbReference type="KEGG" id="tes:BW730_05530"/>
<dbReference type="AlphaFoldDB" id="A0A1Q2CSZ3"/>
<dbReference type="EMBL" id="CP019606">
    <property type="protein sequence ID" value="AQP49224.1"/>
    <property type="molecule type" value="Genomic_DNA"/>
</dbReference>
<protein>
    <submittedName>
        <fullName evidence="1">Uncharacterized protein</fullName>
    </submittedName>
</protein>
<dbReference type="InterPro" id="IPR027396">
    <property type="entry name" value="DsrEFH-like"/>
</dbReference>
<accession>A0A1Q2CSZ3</accession>
<reference evidence="2" key="1">
    <citation type="submission" date="2017-02" db="EMBL/GenBank/DDBJ databases">
        <title>Tessaracoccus aquaemaris sp. nov., isolated from the intestine of a Korean rockfish, Sebastes schlegelii, in a marine aquaculture pond.</title>
        <authorList>
            <person name="Tak E.J."/>
            <person name="Bae J.-W."/>
        </authorList>
    </citation>
    <scope>NUCLEOTIDE SEQUENCE [LARGE SCALE GENOMIC DNA]</scope>
    <source>
        <strain evidence="2">NSG39</strain>
    </source>
</reference>
<dbReference type="Proteomes" id="UP000188145">
    <property type="component" value="Chromosome"/>
</dbReference>
<dbReference type="InterPro" id="IPR003787">
    <property type="entry name" value="Sulphur_relay_DsrE/F-like"/>
</dbReference>
<evidence type="ECO:0000313" key="2">
    <source>
        <dbReference type="Proteomes" id="UP000188145"/>
    </source>
</evidence>
<dbReference type="PANTHER" id="PTHR37691:SF1">
    <property type="entry name" value="BLR3518 PROTEIN"/>
    <property type="match status" value="1"/>
</dbReference>
<sequence length="110" mass="11477">MQASGADADLPWKAWQSSLNLEAELPGSTVEIVVQGAAVASLIAAHPTAKRLVEALRGGTGDVTVLACANALRAHHIDPSDLAEGIDVVPAGIARLVTRQREGWSYVRIG</sequence>
<name>A0A1Q2CSZ3_9ACTN</name>
<gene>
    <name evidence="1" type="ORF">BW730_05530</name>
</gene>
<keyword evidence="2" id="KW-1185">Reference proteome</keyword>
<dbReference type="PANTHER" id="PTHR37691">
    <property type="entry name" value="BLR3518 PROTEIN"/>
    <property type="match status" value="1"/>
</dbReference>
<organism evidence="1 2">
    <name type="scientific">Tessaracoccus aquimaris</name>
    <dbReference type="NCBI Taxonomy" id="1332264"/>
    <lineage>
        <taxon>Bacteria</taxon>
        <taxon>Bacillati</taxon>
        <taxon>Actinomycetota</taxon>
        <taxon>Actinomycetes</taxon>
        <taxon>Propionibacteriales</taxon>
        <taxon>Propionibacteriaceae</taxon>
        <taxon>Tessaracoccus</taxon>
    </lineage>
</organism>
<evidence type="ECO:0000313" key="1">
    <source>
        <dbReference type="EMBL" id="AQP49224.1"/>
    </source>
</evidence>